<dbReference type="GO" id="GO:0000978">
    <property type="term" value="F:RNA polymerase II cis-regulatory region sequence-specific DNA binding"/>
    <property type="evidence" value="ECO:0007669"/>
    <property type="project" value="TreeGrafter"/>
</dbReference>
<dbReference type="InterPro" id="IPR036236">
    <property type="entry name" value="Znf_C2H2_sf"/>
</dbReference>
<feature type="domain" description="C2H2-type" evidence="7">
    <location>
        <begin position="401"/>
        <end position="429"/>
    </location>
</feature>
<feature type="domain" description="C2H2-type" evidence="7">
    <location>
        <begin position="459"/>
        <end position="487"/>
    </location>
</feature>
<evidence type="ECO:0000313" key="8">
    <source>
        <dbReference type="EMBL" id="KOB67438.1"/>
    </source>
</evidence>
<organism evidence="8 9">
    <name type="scientific">Operophtera brumata</name>
    <name type="common">Winter moth</name>
    <name type="synonym">Phalaena brumata</name>
    <dbReference type="NCBI Taxonomy" id="104452"/>
    <lineage>
        <taxon>Eukaryota</taxon>
        <taxon>Metazoa</taxon>
        <taxon>Ecdysozoa</taxon>
        <taxon>Arthropoda</taxon>
        <taxon>Hexapoda</taxon>
        <taxon>Insecta</taxon>
        <taxon>Pterygota</taxon>
        <taxon>Neoptera</taxon>
        <taxon>Endopterygota</taxon>
        <taxon>Lepidoptera</taxon>
        <taxon>Glossata</taxon>
        <taxon>Ditrysia</taxon>
        <taxon>Geometroidea</taxon>
        <taxon>Geometridae</taxon>
        <taxon>Larentiinae</taxon>
        <taxon>Operophtera</taxon>
    </lineage>
</organism>
<feature type="domain" description="C2H2-type" evidence="7">
    <location>
        <begin position="614"/>
        <end position="642"/>
    </location>
</feature>
<dbReference type="Proteomes" id="UP000037510">
    <property type="component" value="Unassembled WGS sequence"/>
</dbReference>
<dbReference type="Pfam" id="PF13894">
    <property type="entry name" value="zf-C2H2_4"/>
    <property type="match status" value="1"/>
</dbReference>
<dbReference type="SUPFAM" id="SSF57667">
    <property type="entry name" value="beta-beta-alpha zinc fingers"/>
    <property type="match status" value="8"/>
</dbReference>
<evidence type="ECO:0000256" key="2">
    <source>
        <dbReference type="ARBA" id="ARBA00022737"/>
    </source>
</evidence>
<dbReference type="Pfam" id="PF12874">
    <property type="entry name" value="zf-met"/>
    <property type="match status" value="1"/>
</dbReference>
<dbReference type="PROSITE" id="PS00028">
    <property type="entry name" value="ZINC_FINGER_C2H2_1"/>
    <property type="match status" value="15"/>
</dbReference>
<feature type="domain" description="C2H2-type" evidence="7">
    <location>
        <begin position="488"/>
        <end position="511"/>
    </location>
</feature>
<sequence>MALTYQNNFEYYCDYCDRSFTRKYNLQTHIENCHINTSCSCEICDYKFGSPAGLQLHLSRGHNRFSQPSPECDICGRIFTRKQNITSHMITVHLQGVGPEIRCIVCHKIFTTERNLKRHMKLLHNPGVAYPTCDACKKVFKSKHSLLAHFQAVHNGSNKLIRCNLCQKVYTNNRNLKRHTEMFHGEKAEYRCGVCPKIYTSNQSLRRHIKTTHDTDDIKTESKSFIDNIESDYDDFDDFNNEMNAVLCETCNKPFSEEQLLRRHIKQDHSFETFYQYCKSYLQRENAQQDDLQLVFKCEFCFSAFLSVYELKDHMKVHHDIEYCLSTCNVCFNKFYSKETLVEHRKICLPPPNVNSCNNCDKLFTDISSLEFHSRIFHPQSQIADSYISSTKDDPKDVCSYKCRHCDRMYYSERSLKHHIKLKHTTVETVECKYCGKLCNNKYYLASHIKIVHNNDTWSKCDYCEKRFKSKRNIRRHIEYTHMGMQRYKCIECETLFKEKRSLRKHVRTKHPNSTCFPQCHICHKRFESAKSCKIHLKLLHSFNMNTYPCDLCSVSFGSKEALKIHLGTKHLAEDEIYKCEDCNMVFKGSQKFEEHSGVCQVNFTSNPNQKLMPRCIICMKDFSTRKTLKRHIKKFHADFEVEELADYGSWKRAFAVDCEDCIKGFTNDFNVNTYNRVKHSRDSKVFKCKTCKSSFTTLEFAIQRQKAIQETKKPKMALSELCTTQMSDDEEASCSGLGSLHEYMEPESTTGDIKLEVLDLDEDIMDIKSEPRSPYDLQDLI</sequence>
<reference evidence="8 9" key="1">
    <citation type="journal article" date="2015" name="Genome Biol. Evol.">
        <title>The genome of winter moth (Operophtera brumata) provides a genomic perspective on sexual dimorphism and phenology.</title>
        <authorList>
            <person name="Derks M.F."/>
            <person name="Smit S."/>
            <person name="Salis L."/>
            <person name="Schijlen E."/>
            <person name="Bossers A."/>
            <person name="Mateman C."/>
            <person name="Pijl A.S."/>
            <person name="de Ridder D."/>
            <person name="Groenen M.A."/>
            <person name="Visser M.E."/>
            <person name="Megens H.J."/>
        </authorList>
    </citation>
    <scope>NUCLEOTIDE SEQUENCE [LARGE SCALE GENOMIC DNA]</scope>
    <source>
        <strain evidence="8">WM2013NL</strain>
        <tissue evidence="8">Head and thorax</tissue>
    </source>
</reference>
<feature type="domain" description="C2H2-type" evidence="7">
    <location>
        <begin position="11"/>
        <end position="34"/>
    </location>
</feature>
<keyword evidence="1" id="KW-0479">Metal-binding</keyword>
<gene>
    <name evidence="8" type="ORF">OBRU01_19814</name>
</gene>
<feature type="domain" description="C2H2-type" evidence="7">
    <location>
        <begin position="246"/>
        <end position="274"/>
    </location>
</feature>
<evidence type="ECO:0000256" key="6">
    <source>
        <dbReference type="PROSITE-ProRule" id="PRU00042"/>
    </source>
</evidence>
<feature type="domain" description="C2H2-type" evidence="7">
    <location>
        <begin position="70"/>
        <end position="93"/>
    </location>
</feature>
<dbReference type="STRING" id="104452.A0A0L7KW27"/>
<accession>A0A0L7KW27</accession>
<dbReference type="Pfam" id="PF13912">
    <property type="entry name" value="zf-C2H2_6"/>
    <property type="match status" value="1"/>
</dbReference>
<dbReference type="AlphaFoldDB" id="A0A0L7KW27"/>
<evidence type="ECO:0000259" key="7">
    <source>
        <dbReference type="PROSITE" id="PS50157"/>
    </source>
</evidence>
<dbReference type="GO" id="GO:0005634">
    <property type="term" value="C:nucleus"/>
    <property type="evidence" value="ECO:0007669"/>
    <property type="project" value="TreeGrafter"/>
</dbReference>
<evidence type="ECO:0000256" key="5">
    <source>
        <dbReference type="ARBA" id="ARBA00023242"/>
    </source>
</evidence>
<evidence type="ECO:0000313" key="9">
    <source>
        <dbReference type="Proteomes" id="UP000037510"/>
    </source>
</evidence>
<dbReference type="GO" id="GO:0001228">
    <property type="term" value="F:DNA-binding transcription activator activity, RNA polymerase II-specific"/>
    <property type="evidence" value="ECO:0007669"/>
    <property type="project" value="TreeGrafter"/>
</dbReference>
<feature type="domain" description="C2H2-type" evidence="7">
    <location>
        <begin position="131"/>
        <end position="159"/>
    </location>
</feature>
<dbReference type="Gene3D" id="3.30.160.60">
    <property type="entry name" value="Classic Zinc Finger"/>
    <property type="match status" value="10"/>
</dbReference>
<dbReference type="Pfam" id="PF00096">
    <property type="entry name" value="zf-C2H2"/>
    <property type="match status" value="7"/>
</dbReference>
<dbReference type="PANTHER" id="PTHR24393:SF34">
    <property type="entry name" value="PR_SET DOMAIN 13"/>
    <property type="match status" value="1"/>
</dbReference>
<keyword evidence="9" id="KW-1185">Reference proteome</keyword>
<feature type="domain" description="C2H2-type" evidence="7">
    <location>
        <begin position="101"/>
        <end position="124"/>
    </location>
</feature>
<dbReference type="InterPro" id="IPR013087">
    <property type="entry name" value="Znf_C2H2_type"/>
</dbReference>
<dbReference type="GO" id="GO:0008270">
    <property type="term" value="F:zinc ion binding"/>
    <property type="evidence" value="ECO:0007669"/>
    <property type="project" value="UniProtKB-KW"/>
</dbReference>
<evidence type="ECO:0000256" key="1">
    <source>
        <dbReference type="ARBA" id="ARBA00022723"/>
    </source>
</evidence>
<feature type="domain" description="C2H2-type" evidence="7">
    <location>
        <begin position="548"/>
        <end position="576"/>
    </location>
</feature>
<keyword evidence="2" id="KW-0677">Repeat</keyword>
<dbReference type="PROSITE" id="PS50157">
    <property type="entry name" value="ZINC_FINGER_C2H2_2"/>
    <property type="match status" value="15"/>
</dbReference>
<name>A0A0L7KW27_OPEBR</name>
<comment type="caution">
    <text evidence="8">The sequence shown here is derived from an EMBL/GenBank/DDBJ whole genome shotgun (WGS) entry which is preliminary data.</text>
</comment>
<dbReference type="SMART" id="SM00355">
    <property type="entry name" value="ZnF_C2H2"/>
    <property type="match status" value="19"/>
</dbReference>
<feature type="domain" description="C2H2-type" evidence="7">
    <location>
        <begin position="296"/>
        <end position="318"/>
    </location>
</feature>
<dbReference type="EMBL" id="JTDY01005036">
    <property type="protein sequence ID" value="KOB67438.1"/>
    <property type="molecule type" value="Genomic_DNA"/>
</dbReference>
<feature type="domain" description="C2H2-type" evidence="7">
    <location>
        <begin position="161"/>
        <end position="188"/>
    </location>
</feature>
<feature type="domain" description="C2H2-type" evidence="7">
    <location>
        <begin position="355"/>
        <end position="383"/>
    </location>
</feature>
<feature type="domain" description="C2H2-type" evidence="7">
    <location>
        <begin position="190"/>
        <end position="218"/>
    </location>
</feature>
<proteinExistence type="predicted"/>
<feature type="domain" description="C2H2-type" evidence="7">
    <location>
        <begin position="430"/>
        <end position="458"/>
    </location>
</feature>
<protein>
    <recommendedName>
        <fullName evidence="7">C2H2-type domain-containing protein</fullName>
    </recommendedName>
</protein>
<keyword evidence="5" id="KW-0539">Nucleus</keyword>
<dbReference type="PANTHER" id="PTHR24393">
    <property type="entry name" value="ZINC FINGER PROTEIN"/>
    <property type="match status" value="1"/>
</dbReference>
<evidence type="ECO:0000256" key="3">
    <source>
        <dbReference type="ARBA" id="ARBA00022771"/>
    </source>
</evidence>
<keyword evidence="4" id="KW-0862">Zinc</keyword>
<evidence type="ECO:0000256" key="4">
    <source>
        <dbReference type="ARBA" id="ARBA00022833"/>
    </source>
</evidence>
<keyword evidence="3 6" id="KW-0863">Zinc-finger</keyword>